<feature type="domain" description="Glycosyltransferase subfamily 4-like N-terminal" evidence="2">
    <location>
        <begin position="15"/>
        <end position="205"/>
    </location>
</feature>
<dbReference type="GO" id="GO:0016757">
    <property type="term" value="F:glycosyltransferase activity"/>
    <property type="evidence" value="ECO:0007669"/>
    <property type="project" value="InterPro"/>
</dbReference>
<dbReference type="InterPro" id="IPR050194">
    <property type="entry name" value="Glycosyltransferase_grp1"/>
</dbReference>
<evidence type="ECO:0000259" key="1">
    <source>
        <dbReference type="Pfam" id="PF00534"/>
    </source>
</evidence>
<dbReference type="PANTHER" id="PTHR45947">
    <property type="entry name" value="SULFOQUINOVOSYL TRANSFERASE SQD2"/>
    <property type="match status" value="1"/>
</dbReference>
<keyword evidence="3" id="KW-0808">Transferase</keyword>
<dbReference type="CDD" id="cd03823">
    <property type="entry name" value="GT4_ExpE7-like"/>
    <property type="match status" value="1"/>
</dbReference>
<proteinExistence type="predicted"/>
<reference evidence="3" key="2">
    <citation type="submission" date="2016-08" db="EMBL/GenBank/DDBJ databases">
        <title>Klebsiella loci capsule.</title>
        <authorList>
            <person name="Holt K.E."/>
            <person name="Thomson N.R."/>
        </authorList>
    </citation>
    <scope>NUCLEOTIDE SEQUENCE</scope>
    <source>
        <strain evidence="3">K280N</strain>
    </source>
</reference>
<protein>
    <submittedName>
        <fullName evidence="3">Glycosyltransferase</fullName>
    </submittedName>
</protein>
<dbReference type="Pfam" id="PF13439">
    <property type="entry name" value="Glyco_transf_4"/>
    <property type="match status" value="1"/>
</dbReference>
<organism evidence="3">
    <name type="scientific">Klebsiella pneumoniae</name>
    <dbReference type="NCBI Taxonomy" id="573"/>
    <lineage>
        <taxon>Bacteria</taxon>
        <taxon>Pseudomonadati</taxon>
        <taxon>Pseudomonadota</taxon>
        <taxon>Gammaproteobacteria</taxon>
        <taxon>Enterobacterales</taxon>
        <taxon>Enterobacteriaceae</taxon>
        <taxon>Klebsiella/Raoultella group</taxon>
        <taxon>Klebsiella</taxon>
        <taxon>Klebsiella pneumoniae complex</taxon>
    </lineage>
</organism>
<dbReference type="AlphaFoldDB" id="A0A1C3T0U8"/>
<dbReference type="PANTHER" id="PTHR45947:SF13">
    <property type="entry name" value="TRANSFERASE"/>
    <property type="match status" value="1"/>
</dbReference>
<dbReference type="Pfam" id="PF00534">
    <property type="entry name" value="Glycos_transf_1"/>
    <property type="match status" value="1"/>
</dbReference>
<evidence type="ECO:0000259" key="2">
    <source>
        <dbReference type="Pfam" id="PF13439"/>
    </source>
</evidence>
<dbReference type="EMBL" id="LT603725">
    <property type="protein sequence ID" value="SCA96172.1"/>
    <property type="molecule type" value="Genomic_DNA"/>
</dbReference>
<feature type="domain" description="Glycosyl transferase family 1" evidence="1">
    <location>
        <begin position="213"/>
        <end position="365"/>
    </location>
</feature>
<dbReference type="Gene3D" id="3.40.50.2000">
    <property type="entry name" value="Glycogen Phosphorylase B"/>
    <property type="match status" value="2"/>
</dbReference>
<evidence type="ECO:0000313" key="3">
    <source>
        <dbReference type="EMBL" id="SCA96172.1"/>
    </source>
</evidence>
<gene>
    <name evidence="3" type="primary">wcuD</name>
    <name evidence="3" type="synonym">KL153_00008</name>
</gene>
<reference evidence="3" key="1">
    <citation type="submission" date="2016-07" db="EMBL/GenBank/DDBJ databases">
        <authorList>
            <person name="Informatics P."/>
        </authorList>
    </citation>
    <scope>NUCLEOTIDE SEQUENCE</scope>
    <source>
        <strain evidence="3">K280N</strain>
    </source>
</reference>
<dbReference type="InterPro" id="IPR028098">
    <property type="entry name" value="Glyco_trans_4-like_N"/>
</dbReference>
<dbReference type="SUPFAM" id="SSF53756">
    <property type="entry name" value="UDP-Glycosyltransferase/glycogen phosphorylase"/>
    <property type="match status" value="1"/>
</dbReference>
<dbReference type="RefSeq" id="WP_102063524.1">
    <property type="nucleotide sequence ID" value="NZ_NCMT01000027.1"/>
</dbReference>
<dbReference type="InterPro" id="IPR001296">
    <property type="entry name" value="Glyco_trans_1"/>
</dbReference>
<accession>A0A1C3T0U8</accession>
<sequence length="394" mass="45125">MNILIVNTLYTPYKIGGAERSVQLLAEMLAKKGNQVTVATLHDRKDITTDKINNVTIVRFPLANLYWPYDDSNQKKLNRVIWHFRDIYNKRVSKLFNSHFGKAKYDVIHTNNITGFSVSVWHWAKIKNIPIVHTLRDYSLLHPNGTLFKNGKNMRPNSFGGLAFSFVKRYFSKNVDVVVGISEYIKKLHTTNGFFKNAKSVTIFNSTNQQAYKVKHKNKETVFAFLGRVEAEKGIECLLDSFKGLTNCQLKIAGNGKKDYVEYLKEKYGMHNITYLGSVDIQNFFPGIDYLVVPSLWHEPMGRVVIEASSFGVPVIASNRGGIPEIVEENETGYIFSPDIKYELYSALVKSIGNNDEQYTMMSRKSWEYSRHFNSDGIVNEYLEAYKIAMNKLS</sequence>
<name>A0A1C3T0U8_KLEPN</name>